<evidence type="ECO:0008006" key="6">
    <source>
        <dbReference type="Google" id="ProtNLM"/>
    </source>
</evidence>
<evidence type="ECO:0000313" key="5">
    <source>
        <dbReference type="Proteomes" id="UP000570517"/>
    </source>
</evidence>
<dbReference type="InterPro" id="IPR035919">
    <property type="entry name" value="EAL_sf"/>
</dbReference>
<dbReference type="PROSITE" id="PS50887">
    <property type="entry name" value="GGDEF"/>
    <property type="match status" value="1"/>
</dbReference>
<feature type="transmembrane region" description="Helical" evidence="1">
    <location>
        <begin position="106"/>
        <end position="126"/>
    </location>
</feature>
<dbReference type="AlphaFoldDB" id="A0A850PUA3"/>
<dbReference type="SMART" id="SM00267">
    <property type="entry name" value="GGDEF"/>
    <property type="match status" value="1"/>
</dbReference>
<name>A0A850PUA3_9MYCO</name>
<protein>
    <recommendedName>
        <fullName evidence="6">GGDEF-domain containing protein</fullName>
    </recommendedName>
</protein>
<keyword evidence="5" id="KW-1185">Reference proteome</keyword>
<organism evidence="4 5">
    <name type="scientific">Mycolicibacterium hippocampi</name>
    <dbReference type="NCBI Taxonomy" id="659824"/>
    <lineage>
        <taxon>Bacteria</taxon>
        <taxon>Bacillati</taxon>
        <taxon>Actinomycetota</taxon>
        <taxon>Actinomycetes</taxon>
        <taxon>Mycobacteriales</taxon>
        <taxon>Mycobacteriaceae</taxon>
        <taxon>Mycolicibacterium</taxon>
    </lineage>
</organism>
<gene>
    <name evidence="4" type="ORF">HLY00_1628</name>
</gene>
<feature type="transmembrane region" description="Helical" evidence="1">
    <location>
        <begin position="43"/>
        <end position="63"/>
    </location>
</feature>
<evidence type="ECO:0000259" key="3">
    <source>
        <dbReference type="PROSITE" id="PS50887"/>
    </source>
</evidence>
<feature type="transmembrane region" description="Helical" evidence="1">
    <location>
        <begin position="201"/>
        <end position="221"/>
    </location>
</feature>
<sequence length="682" mass="73089">MGIGGHRPRARPSIIIPAGLAALLAVVLVLDEGSAVVRVVDDLAVLALSTWAAVCSGLAARATRGRIRTAWTFMAAGLAAWAVGDLIWLVTENVLHVSPFPSPADLFYLLFPLLAALAMAQFPAVLRQSRLRIVLDGATVALCVFLLLWIIWLQDVYDAYREDGLALGLALAYPMADVLGLSIAVAVLARAPARQRAVLSLLTLALLLTTLTDSAFAYLVAGDRYATGNLIDIGWAAALVVFTAAAVRSRTTPPPVAPPVTVPSNSSLWVPYVPLLLAGTVGPALVMTGLERIIVPFITTAVCVRQAVAAWENRRLLLAAADQALRDPLTGLANQALFHDRLAHAMMLKLRDDRSVAVVSLDLDDFKLVNDSLGHPTADSLLVHAGQRVADCARPGDTVARLGGDEFSLLLESEVDDSHLVAQRVIEAFNKPFDVDGHNILMNPSVGVAVAPADEPELTPEALITRSEMAMHAAKRSRSSRVHTFSADMVTDPDATGSAAGDLGQAPFDGAAQVRLLGELRRAIDAGVFKVVYQPKFDLKTGRVVGVEALLRWPHPELGMLRPDAYMSLVREHGLMRPVTDMVLDKVVNDANRWMARGAQIPVAVNLFAPFRVTPGCPTHCVGHWNAADFPPSASRWKSPKTWFSPTSAWLPRCCEGCVARESGSRSTTSAAVIRRCPTSAI</sequence>
<feature type="domain" description="GGDEF" evidence="3">
    <location>
        <begin position="354"/>
        <end position="487"/>
    </location>
</feature>
<comment type="caution">
    <text evidence="4">The sequence shown here is derived from an EMBL/GenBank/DDBJ whole genome shotgun (WGS) entry which is preliminary data.</text>
</comment>
<dbReference type="PANTHER" id="PTHR44757:SF2">
    <property type="entry name" value="BIOFILM ARCHITECTURE MAINTENANCE PROTEIN MBAA"/>
    <property type="match status" value="1"/>
</dbReference>
<keyword evidence="1" id="KW-0812">Transmembrane</keyword>
<dbReference type="InterPro" id="IPR052155">
    <property type="entry name" value="Biofilm_reg_signaling"/>
</dbReference>
<dbReference type="SMART" id="SM00052">
    <property type="entry name" value="EAL"/>
    <property type="match status" value="1"/>
</dbReference>
<feature type="transmembrane region" description="Helical" evidence="1">
    <location>
        <begin position="133"/>
        <end position="153"/>
    </location>
</feature>
<dbReference type="Pfam" id="PF00563">
    <property type="entry name" value="EAL"/>
    <property type="match status" value="1"/>
</dbReference>
<dbReference type="NCBIfam" id="TIGR00254">
    <property type="entry name" value="GGDEF"/>
    <property type="match status" value="1"/>
</dbReference>
<keyword evidence="1" id="KW-0472">Membrane</keyword>
<dbReference type="Gene3D" id="3.20.20.450">
    <property type="entry name" value="EAL domain"/>
    <property type="match status" value="1"/>
</dbReference>
<dbReference type="InterPro" id="IPR000160">
    <property type="entry name" value="GGDEF_dom"/>
</dbReference>
<dbReference type="SUPFAM" id="SSF141868">
    <property type="entry name" value="EAL domain-like"/>
    <property type="match status" value="1"/>
</dbReference>
<feature type="transmembrane region" description="Helical" evidence="1">
    <location>
        <begin position="70"/>
        <end position="91"/>
    </location>
</feature>
<evidence type="ECO:0000256" key="1">
    <source>
        <dbReference type="SAM" id="Phobius"/>
    </source>
</evidence>
<dbReference type="EMBL" id="JABFYL010000039">
    <property type="protein sequence ID" value="NVN51640.1"/>
    <property type="molecule type" value="Genomic_DNA"/>
</dbReference>
<keyword evidence="1" id="KW-1133">Transmembrane helix</keyword>
<dbReference type="InterPro" id="IPR029787">
    <property type="entry name" value="Nucleotide_cyclase"/>
</dbReference>
<dbReference type="CDD" id="cd01949">
    <property type="entry name" value="GGDEF"/>
    <property type="match status" value="1"/>
</dbReference>
<feature type="transmembrane region" description="Helical" evidence="1">
    <location>
        <begin position="227"/>
        <end position="247"/>
    </location>
</feature>
<dbReference type="Proteomes" id="UP000570517">
    <property type="component" value="Unassembled WGS sequence"/>
</dbReference>
<dbReference type="SUPFAM" id="SSF55073">
    <property type="entry name" value="Nucleotide cyclase"/>
    <property type="match status" value="1"/>
</dbReference>
<evidence type="ECO:0000259" key="2">
    <source>
        <dbReference type="PROSITE" id="PS50883"/>
    </source>
</evidence>
<feature type="domain" description="EAL" evidence="2">
    <location>
        <begin position="513"/>
        <end position="682"/>
    </location>
</feature>
<dbReference type="Pfam" id="PF00990">
    <property type="entry name" value="GGDEF"/>
    <property type="match status" value="1"/>
</dbReference>
<feature type="transmembrane region" description="Helical" evidence="1">
    <location>
        <begin position="165"/>
        <end position="189"/>
    </location>
</feature>
<feature type="transmembrane region" description="Helical" evidence="1">
    <location>
        <begin position="268"/>
        <end position="290"/>
    </location>
</feature>
<dbReference type="PROSITE" id="PS50883">
    <property type="entry name" value="EAL"/>
    <property type="match status" value="1"/>
</dbReference>
<reference evidence="4 5" key="1">
    <citation type="submission" date="2020-05" db="EMBL/GenBank/DDBJ databases">
        <title>Draft genome sequence of Mycobacterium hippocampi DL, isolated from European seabass, Dicentrarchus labrax, reared in fish farms.</title>
        <authorList>
            <person name="Stathopoulou P."/>
            <person name="Asimakis E."/>
            <person name="Tzokas K."/>
            <person name="Batargias C."/>
            <person name="Tsiamis G."/>
        </authorList>
    </citation>
    <scope>NUCLEOTIDE SEQUENCE [LARGE SCALE GENOMIC DNA]</scope>
    <source>
        <strain evidence="4 5">DL</strain>
    </source>
</reference>
<dbReference type="Gene3D" id="3.30.70.270">
    <property type="match status" value="1"/>
</dbReference>
<dbReference type="PANTHER" id="PTHR44757">
    <property type="entry name" value="DIGUANYLATE CYCLASE DGCP"/>
    <property type="match status" value="1"/>
</dbReference>
<dbReference type="InterPro" id="IPR043128">
    <property type="entry name" value="Rev_trsase/Diguanyl_cyclase"/>
</dbReference>
<dbReference type="InterPro" id="IPR001633">
    <property type="entry name" value="EAL_dom"/>
</dbReference>
<accession>A0A850PUA3</accession>
<proteinExistence type="predicted"/>
<evidence type="ECO:0000313" key="4">
    <source>
        <dbReference type="EMBL" id="NVN51640.1"/>
    </source>
</evidence>
<feature type="transmembrane region" description="Helical" evidence="1">
    <location>
        <begin position="12"/>
        <end position="31"/>
    </location>
</feature>
<dbReference type="CDD" id="cd01948">
    <property type="entry name" value="EAL"/>
    <property type="match status" value="1"/>
</dbReference>